<dbReference type="AlphaFoldDB" id="A0A1Y2PA13"/>
<dbReference type="Gene3D" id="3.40.30.10">
    <property type="entry name" value="Glutaredoxin"/>
    <property type="match status" value="1"/>
</dbReference>
<dbReference type="InParanoid" id="A0A1Y2PA13"/>
<dbReference type="STRING" id="1635173.WH52_12575"/>
<keyword evidence="4" id="KW-1185">Reference proteome</keyword>
<dbReference type="EMBL" id="LAPZ01000013">
    <property type="protein sequence ID" value="OSY87286.1"/>
    <property type="molecule type" value="Genomic_DNA"/>
</dbReference>
<accession>A0A1Y2PA13</accession>
<organism evidence="3 4">
    <name type="scientific">Tenacibaculum holothuriorum</name>
    <dbReference type="NCBI Taxonomy" id="1635173"/>
    <lineage>
        <taxon>Bacteria</taxon>
        <taxon>Pseudomonadati</taxon>
        <taxon>Bacteroidota</taxon>
        <taxon>Flavobacteriia</taxon>
        <taxon>Flavobacteriales</taxon>
        <taxon>Flavobacteriaceae</taxon>
        <taxon>Tenacibaculum</taxon>
    </lineage>
</organism>
<protein>
    <recommendedName>
        <fullName evidence="2">Thioredoxin-like fold domain-containing protein</fullName>
    </recommendedName>
</protein>
<keyword evidence="1" id="KW-0732">Signal</keyword>
<feature type="domain" description="Thioredoxin-like fold" evidence="2">
    <location>
        <begin position="59"/>
        <end position="143"/>
    </location>
</feature>
<proteinExistence type="predicted"/>
<evidence type="ECO:0000256" key="1">
    <source>
        <dbReference type="SAM" id="SignalP"/>
    </source>
</evidence>
<evidence type="ECO:0000313" key="3">
    <source>
        <dbReference type="EMBL" id="OSY87286.1"/>
    </source>
</evidence>
<dbReference type="PROSITE" id="PS51257">
    <property type="entry name" value="PROKAR_LIPOPROTEIN"/>
    <property type="match status" value="1"/>
</dbReference>
<dbReference type="InterPro" id="IPR036249">
    <property type="entry name" value="Thioredoxin-like_sf"/>
</dbReference>
<comment type="caution">
    <text evidence="3">The sequence shown here is derived from an EMBL/GenBank/DDBJ whole genome shotgun (WGS) entry which is preliminary data.</text>
</comment>
<dbReference type="SUPFAM" id="SSF52833">
    <property type="entry name" value="Thioredoxin-like"/>
    <property type="match status" value="1"/>
</dbReference>
<sequence length="160" mass="18610">MRVIIIIASLLLFTSCAIFQPKNFDVNANNEILLTEDRKEISFEDVINQNKKQKKFIQVYASYCPVSQDSFDDVIKFQQKNKNVEYIFLSVDHSYHDWKRGLKDLKVKGKHYYIPKKGKGALGKFLKLKTIPRFLVVDESGNILVYKTSKVSETIQKKID</sequence>
<reference evidence="3 4" key="1">
    <citation type="submission" date="2015-03" db="EMBL/GenBank/DDBJ databases">
        <title>Genome sequence of Tenacibaculum sp. S2-2, isolated from intestinal microbiota of sea cucumber, Apostichopus japonicas.</title>
        <authorList>
            <person name="Shao Z."/>
            <person name="Wang L."/>
            <person name="Li X."/>
        </authorList>
    </citation>
    <scope>NUCLEOTIDE SEQUENCE [LARGE SCALE GENOMIC DNA]</scope>
    <source>
        <strain evidence="3 4">S2-2</strain>
    </source>
</reference>
<dbReference type="InterPro" id="IPR012336">
    <property type="entry name" value="Thioredoxin-like_fold"/>
</dbReference>
<dbReference type="Pfam" id="PF13905">
    <property type="entry name" value="Thioredoxin_8"/>
    <property type="match status" value="1"/>
</dbReference>
<feature type="signal peptide" evidence="1">
    <location>
        <begin position="1"/>
        <end position="19"/>
    </location>
</feature>
<dbReference type="Proteomes" id="UP000194221">
    <property type="component" value="Unassembled WGS sequence"/>
</dbReference>
<dbReference type="OrthoDB" id="1191230at2"/>
<gene>
    <name evidence="3" type="ORF">WH52_12575</name>
</gene>
<evidence type="ECO:0000313" key="4">
    <source>
        <dbReference type="Proteomes" id="UP000194221"/>
    </source>
</evidence>
<evidence type="ECO:0000259" key="2">
    <source>
        <dbReference type="Pfam" id="PF13905"/>
    </source>
</evidence>
<name>A0A1Y2PA13_9FLAO</name>
<feature type="chain" id="PRO_5012711531" description="Thioredoxin-like fold domain-containing protein" evidence="1">
    <location>
        <begin position="20"/>
        <end position="160"/>
    </location>
</feature>
<dbReference type="RefSeq" id="WP_086031316.1">
    <property type="nucleotide sequence ID" value="NZ_LAPZ01000013.1"/>
</dbReference>